<dbReference type="EMBL" id="CP041372">
    <property type="protein sequence ID" value="QKS72681.1"/>
    <property type="molecule type" value="Genomic_DNA"/>
</dbReference>
<proteinExistence type="predicted"/>
<dbReference type="PANTHER" id="PTHR24567:SF74">
    <property type="entry name" value="HTH-TYPE TRANSCRIPTIONAL REGULATOR ARCR"/>
    <property type="match status" value="1"/>
</dbReference>
<dbReference type="SUPFAM" id="SSF51206">
    <property type="entry name" value="cAMP-binding domain-like"/>
    <property type="match status" value="1"/>
</dbReference>
<dbReference type="InterPro" id="IPR036390">
    <property type="entry name" value="WH_DNA-bd_sf"/>
</dbReference>
<keyword evidence="3" id="KW-0010">Activator</keyword>
<evidence type="ECO:0000256" key="2">
    <source>
        <dbReference type="ARBA" id="ARBA00023125"/>
    </source>
</evidence>
<dbReference type="InterPro" id="IPR014710">
    <property type="entry name" value="RmlC-like_jellyroll"/>
</dbReference>
<gene>
    <name evidence="7" type="ORF">FLK61_39395</name>
</gene>
<dbReference type="InterPro" id="IPR018490">
    <property type="entry name" value="cNMP-bd_dom_sf"/>
</dbReference>
<dbReference type="InterPro" id="IPR036388">
    <property type="entry name" value="WH-like_DNA-bd_sf"/>
</dbReference>
<keyword evidence="8" id="KW-1185">Reference proteome</keyword>
<accession>A0A859FHW8</accession>
<dbReference type="Pfam" id="PF00027">
    <property type="entry name" value="cNMP_binding"/>
    <property type="match status" value="1"/>
</dbReference>
<dbReference type="InterPro" id="IPR012318">
    <property type="entry name" value="HTH_CRP"/>
</dbReference>
<dbReference type="PROSITE" id="PS51063">
    <property type="entry name" value="HTH_CRP_2"/>
    <property type="match status" value="1"/>
</dbReference>
<dbReference type="SUPFAM" id="SSF46785">
    <property type="entry name" value="Winged helix' DNA-binding domain"/>
    <property type="match status" value="1"/>
</dbReference>
<dbReference type="Gene3D" id="2.60.120.10">
    <property type="entry name" value="Jelly Rolls"/>
    <property type="match status" value="1"/>
</dbReference>
<name>A0A859FHW8_9BACI</name>
<dbReference type="SMART" id="SM00100">
    <property type="entry name" value="cNMP"/>
    <property type="match status" value="1"/>
</dbReference>
<organism evidence="7 8">
    <name type="scientific">Paenalkalicoccus suaedae</name>
    <dbReference type="NCBI Taxonomy" id="2592382"/>
    <lineage>
        <taxon>Bacteria</taxon>
        <taxon>Bacillati</taxon>
        <taxon>Bacillota</taxon>
        <taxon>Bacilli</taxon>
        <taxon>Bacillales</taxon>
        <taxon>Bacillaceae</taxon>
        <taxon>Paenalkalicoccus</taxon>
    </lineage>
</organism>
<dbReference type="Proteomes" id="UP000318138">
    <property type="component" value="Chromosome"/>
</dbReference>
<dbReference type="CDD" id="cd00038">
    <property type="entry name" value="CAP_ED"/>
    <property type="match status" value="1"/>
</dbReference>
<evidence type="ECO:0000313" key="8">
    <source>
        <dbReference type="Proteomes" id="UP000318138"/>
    </source>
</evidence>
<dbReference type="PROSITE" id="PS50042">
    <property type="entry name" value="CNMP_BINDING_3"/>
    <property type="match status" value="1"/>
</dbReference>
<keyword evidence="4" id="KW-0804">Transcription</keyword>
<dbReference type="GO" id="GO:0003677">
    <property type="term" value="F:DNA binding"/>
    <property type="evidence" value="ECO:0007669"/>
    <property type="project" value="UniProtKB-KW"/>
</dbReference>
<evidence type="ECO:0000256" key="3">
    <source>
        <dbReference type="ARBA" id="ARBA00023159"/>
    </source>
</evidence>
<evidence type="ECO:0000259" key="5">
    <source>
        <dbReference type="PROSITE" id="PS50042"/>
    </source>
</evidence>
<sequence length="243" mass="28857">MYQSVIDTTFFHSIIHRNDRELVEQAFIERCYEREHTIYHEGDDGESMFIVKSGSVKILRESDSQEIILGHQLPGETFGELEIFHYDKKRTASVRTLEDTVVWSTTRERLQPILEKYPKLYNRIIYVLSERLVQANRKIDYLAFLNARVRVANLLMDMYYNFKGTKKGIPFINRKITHQYVADMIGISRESASRVLTELQQKKIIDVRQKLIYIDNYAQLKQMARSSKHEEDEARIWHRSYTV</sequence>
<evidence type="ECO:0000256" key="4">
    <source>
        <dbReference type="ARBA" id="ARBA00023163"/>
    </source>
</evidence>
<dbReference type="InterPro" id="IPR000595">
    <property type="entry name" value="cNMP-bd_dom"/>
</dbReference>
<dbReference type="Pfam" id="PF13545">
    <property type="entry name" value="HTH_Crp_2"/>
    <property type="match status" value="1"/>
</dbReference>
<dbReference type="PRINTS" id="PR00034">
    <property type="entry name" value="HTHCRP"/>
</dbReference>
<feature type="domain" description="HTH crp-type" evidence="6">
    <location>
        <begin position="145"/>
        <end position="218"/>
    </location>
</feature>
<protein>
    <submittedName>
        <fullName evidence="7">Crp/Fnr family transcriptional regulator</fullName>
    </submittedName>
</protein>
<dbReference type="KEGG" id="psua:FLK61_39395"/>
<dbReference type="SMART" id="SM00419">
    <property type="entry name" value="HTH_CRP"/>
    <property type="match status" value="1"/>
</dbReference>
<dbReference type="AlphaFoldDB" id="A0A859FHW8"/>
<evidence type="ECO:0000256" key="1">
    <source>
        <dbReference type="ARBA" id="ARBA00023015"/>
    </source>
</evidence>
<dbReference type="GO" id="GO:0003700">
    <property type="term" value="F:DNA-binding transcription factor activity"/>
    <property type="evidence" value="ECO:0007669"/>
    <property type="project" value="TreeGrafter"/>
</dbReference>
<keyword evidence="1" id="KW-0805">Transcription regulation</keyword>
<dbReference type="GO" id="GO:0005829">
    <property type="term" value="C:cytosol"/>
    <property type="evidence" value="ECO:0007669"/>
    <property type="project" value="TreeGrafter"/>
</dbReference>
<dbReference type="PANTHER" id="PTHR24567">
    <property type="entry name" value="CRP FAMILY TRANSCRIPTIONAL REGULATORY PROTEIN"/>
    <property type="match status" value="1"/>
</dbReference>
<evidence type="ECO:0000313" key="7">
    <source>
        <dbReference type="EMBL" id="QKS72681.1"/>
    </source>
</evidence>
<feature type="domain" description="Cyclic nucleotide-binding" evidence="5">
    <location>
        <begin position="11"/>
        <end position="131"/>
    </location>
</feature>
<dbReference type="InterPro" id="IPR050397">
    <property type="entry name" value="Env_Response_Regulators"/>
</dbReference>
<dbReference type="Gene3D" id="1.10.10.10">
    <property type="entry name" value="Winged helix-like DNA-binding domain superfamily/Winged helix DNA-binding domain"/>
    <property type="match status" value="1"/>
</dbReference>
<evidence type="ECO:0000259" key="6">
    <source>
        <dbReference type="PROSITE" id="PS51063"/>
    </source>
</evidence>
<reference evidence="8" key="1">
    <citation type="submission" date="2019-07" db="EMBL/GenBank/DDBJ databases">
        <title>Bacillus alkalisoli sp. nov. isolated from saline soil.</title>
        <authorList>
            <person name="Sun J.-Q."/>
            <person name="Xu L."/>
        </authorList>
    </citation>
    <scope>NUCLEOTIDE SEQUENCE [LARGE SCALE GENOMIC DNA]</scope>
    <source>
        <strain evidence="8">M4U3P1</strain>
    </source>
</reference>
<keyword evidence="2" id="KW-0238">DNA-binding</keyword>